<accession>A0A812LHB5</accession>
<keyword evidence="1" id="KW-0812">Transmembrane</keyword>
<evidence type="ECO:0008006" key="4">
    <source>
        <dbReference type="Google" id="ProtNLM"/>
    </source>
</evidence>
<name>A0A812LHB5_9DINO</name>
<dbReference type="PANTHER" id="PTHR43336">
    <property type="entry name" value="OXYGEN SENSOR HISTIDINE KINASE RESPONSE REGULATOR DEVS/DOSS"/>
    <property type="match status" value="1"/>
</dbReference>
<dbReference type="EMBL" id="CAJNJA010008952">
    <property type="protein sequence ID" value="CAE7241799.1"/>
    <property type="molecule type" value="Genomic_DNA"/>
</dbReference>
<evidence type="ECO:0000256" key="1">
    <source>
        <dbReference type="SAM" id="Phobius"/>
    </source>
</evidence>
<gene>
    <name evidence="2" type="ORF">SNEC2469_LOCUS4426</name>
</gene>
<feature type="transmembrane region" description="Helical" evidence="1">
    <location>
        <begin position="61"/>
        <end position="77"/>
    </location>
</feature>
<dbReference type="SUPFAM" id="SSF81324">
    <property type="entry name" value="Voltage-gated potassium channels"/>
    <property type="match status" value="1"/>
</dbReference>
<keyword evidence="1" id="KW-0472">Membrane</keyword>
<dbReference type="PANTHER" id="PTHR43336:SF3">
    <property type="entry name" value="GUANYLATE CYCLASE DOMAIN-CONTAINING PROTEIN"/>
    <property type="match status" value="1"/>
</dbReference>
<organism evidence="2 3">
    <name type="scientific">Symbiodinium necroappetens</name>
    <dbReference type="NCBI Taxonomy" id="1628268"/>
    <lineage>
        <taxon>Eukaryota</taxon>
        <taxon>Sar</taxon>
        <taxon>Alveolata</taxon>
        <taxon>Dinophyceae</taxon>
        <taxon>Suessiales</taxon>
        <taxon>Symbiodiniaceae</taxon>
        <taxon>Symbiodinium</taxon>
    </lineage>
</organism>
<keyword evidence="3" id="KW-1185">Reference proteome</keyword>
<dbReference type="AlphaFoldDB" id="A0A812LHB5"/>
<keyword evidence="1" id="KW-1133">Transmembrane helix</keyword>
<reference evidence="2" key="1">
    <citation type="submission" date="2021-02" db="EMBL/GenBank/DDBJ databases">
        <authorList>
            <person name="Dougan E. K."/>
            <person name="Rhodes N."/>
            <person name="Thang M."/>
            <person name="Chan C."/>
        </authorList>
    </citation>
    <scope>NUCLEOTIDE SEQUENCE</scope>
</reference>
<evidence type="ECO:0000313" key="3">
    <source>
        <dbReference type="Proteomes" id="UP000601435"/>
    </source>
</evidence>
<feature type="transmembrane region" description="Helical" evidence="1">
    <location>
        <begin position="89"/>
        <end position="109"/>
    </location>
</feature>
<comment type="caution">
    <text evidence="2">The sequence shown here is derived from an EMBL/GenBank/DDBJ whole genome shotgun (WGS) entry which is preliminary data.</text>
</comment>
<dbReference type="OrthoDB" id="421991at2759"/>
<proteinExistence type="predicted"/>
<evidence type="ECO:0000313" key="2">
    <source>
        <dbReference type="EMBL" id="CAE7241799.1"/>
    </source>
</evidence>
<protein>
    <recommendedName>
        <fullName evidence="4">Ion transport domain-containing protein</fullName>
    </recommendedName>
</protein>
<feature type="non-terminal residue" evidence="2">
    <location>
        <position position="203"/>
    </location>
</feature>
<dbReference type="Proteomes" id="UP000601435">
    <property type="component" value="Unassembled WGS sequence"/>
</dbReference>
<sequence>MPAAFHHTSTMSLNLDEVLRSEFRAAYDQAEANKQHSDLSDVFSNESGLVEHCSQVIDSQLFMLVFLILTVYALFATDLDTLFGTVDSRYVLSIVTTVVFLLFGVELLLLSLFKYDYAFRAFFWLDLVALVSLLPETWFVQQLFASDSLVAARSTRMMKAIRLVIRSSKATRLNRFTRMVRVSAMLPRLFQAATRKPEDSGKD</sequence>